<evidence type="ECO:0000256" key="1">
    <source>
        <dbReference type="SAM" id="MobiDB-lite"/>
    </source>
</evidence>
<keyword evidence="3" id="KW-1185">Reference proteome</keyword>
<dbReference type="FunFam" id="2.60.110.10:FF:000004">
    <property type="entry name" value="THAUMATIN-LIKE PROTEIN 1"/>
    <property type="match status" value="1"/>
</dbReference>
<dbReference type="AlphaFoldDB" id="A0A1Y1HSG8"/>
<dbReference type="SMART" id="SM00205">
    <property type="entry name" value="THN"/>
    <property type="match status" value="1"/>
</dbReference>
<dbReference type="STRING" id="105231.A0A1Y1HSG8"/>
<dbReference type="PANTHER" id="PTHR31013:SF12">
    <property type="entry name" value="PATHOGENESIS-RELATED PROTEIN 5-LIKE"/>
    <property type="match status" value="1"/>
</dbReference>
<dbReference type="PRINTS" id="PR01217">
    <property type="entry name" value="PRICHEXTENSN"/>
</dbReference>
<proteinExistence type="predicted"/>
<feature type="compositionally biased region" description="Low complexity" evidence="1">
    <location>
        <begin position="253"/>
        <end position="281"/>
    </location>
</feature>
<dbReference type="InterPro" id="IPR001938">
    <property type="entry name" value="Thaumatin"/>
</dbReference>
<feature type="region of interest" description="Disordered" evidence="1">
    <location>
        <begin position="172"/>
        <end position="281"/>
    </location>
</feature>
<feature type="compositionally biased region" description="Low complexity" evidence="1">
    <location>
        <begin position="173"/>
        <end position="187"/>
    </location>
</feature>
<organism evidence="2 3">
    <name type="scientific">Klebsormidium nitens</name>
    <name type="common">Green alga</name>
    <name type="synonym">Ulothrix nitens</name>
    <dbReference type="NCBI Taxonomy" id="105231"/>
    <lineage>
        <taxon>Eukaryota</taxon>
        <taxon>Viridiplantae</taxon>
        <taxon>Streptophyta</taxon>
        <taxon>Klebsormidiophyceae</taxon>
        <taxon>Klebsormidiales</taxon>
        <taxon>Klebsormidiaceae</taxon>
        <taxon>Klebsormidium</taxon>
    </lineage>
</organism>
<gene>
    <name evidence="2" type="ORF">KFL_000840170</name>
</gene>
<dbReference type="PANTHER" id="PTHR31013">
    <property type="entry name" value="THAUMATIN FAMILY PROTEIN-RELATED"/>
    <property type="match status" value="1"/>
</dbReference>
<evidence type="ECO:0000313" key="2">
    <source>
        <dbReference type="EMBL" id="GAQ81575.1"/>
    </source>
</evidence>
<feature type="compositionally biased region" description="Pro residues" evidence="1">
    <location>
        <begin position="238"/>
        <end position="252"/>
    </location>
</feature>
<dbReference type="InterPro" id="IPR037176">
    <property type="entry name" value="Osmotin/thaumatin-like_sf"/>
</dbReference>
<feature type="compositionally biased region" description="Low complexity" evidence="1">
    <location>
        <begin position="195"/>
        <end position="205"/>
    </location>
</feature>
<dbReference type="PROSITE" id="PS51367">
    <property type="entry name" value="THAUMATIN_2"/>
    <property type="match status" value="1"/>
</dbReference>
<dbReference type="SUPFAM" id="SSF49870">
    <property type="entry name" value="Osmotin, thaumatin-like protein"/>
    <property type="match status" value="1"/>
</dbReference>
<evidence type="ECO:0000313" key="3">
    <source>
        <dbReference type="Proteomes" id="UP000054558"/>
    </source>
</evidence>
<dbReference type="OrthoDB" id="2020591at2759"/>
<protein>
    <submittedName>
        <fullName evidence="2">Pathogenesis-related thaumatin superfamily protein</fullName>
    </submittedName>
</protein>
<dbReference type="Pfam" id="PF00314">
    <property type="entry name" value="Thaumatin"/>
    <property type="match status" value="1"/>
</dbReference>
<dbReference type="OMA" id="CPTPAMC"/>
<feature type="compositionally biased region" description="Low complexity" evidence="1">
    <location>
        <begin position="213"/>
        <end position="237"/>
    </location>
</feature>
<dbReference type="EMBL" id="DF237033">
    <property type="protein sequence ID" value="GAQ81575.1"/>
    <property type="molecule type" value="Genomic_DNA"/>
</dbReference>
<dbReference type="Gene3D" id="2.60.110.10">
    <property type="entry name" value="Thaumatin"/>
    <property type="match status" value="1"/>
</dbReference>
<accession>A0A1Y1HSG8</accession>
<sequence>MAKLRGGSQAWKRSPQVFLLLLSSFCGLGSIGAARLGGVSKATPSGFVEEMIAPIEQFGTVGRELLGECTDPTIPNACYASDGSFAICCPAQCGPFSDGYNPTCGRYGVDPAFNWGVTSARPMSTSGECPAEAPNPCFTADSSAGFCCGASGCGPSGPNPVCNGDATISEAVTTSNPTPAPTSTSPSTPNPTPAPTSTSPSTSNPTPAPTSTPPSTSNPTPAPTSTSPSTSNPSSSPTGPPPTLTPTSPPTSAPTTAPTNSVNTPAPTTNNPTPSATTATVKPGDKRTFVLHNLCPESIWIGIFWNADKQPITLANTGQATTGFELGSQASAGVLASSDWIGRFWARTRCGGSPFRCETGDCGGGTPCSGRTGEPPASLAEFALSQADGQDFFDASLVDGYNLKLVIKPSNPACAAVGCSSDLLATCPESLKMRSADGSRVIGCYSACSAPAMQSDPLREQYCCSGKFAEDPHGCQALHPDQYTTAFKAACPSAYSYAYDDPTSLFACNNSNYDIYFCGDVPLTA</sequence>
<name>A0A1Y1HSG8_KLENI</name>
<reference evidence="2 3" key="1">
    <citation type="journal article" date="2014" name="Nat. Commun.">
        <title>Klebsormidium flaccidum genome reveals primary factors for plant terrestrial adaptation.</title>
        <authorList>
            <person name="Hori K."/>
            <person name="Maruyama F."/>
            <person name="Fujisawa T."/>
            <person name="Togashi T."/>
            <person name="Yamamoto N."/>
            <person name="Seo M."/>
            <person name="Sato S."/>
            <person name="Yamada T."/>
            <person name="Mori H."/>
            <person name="Tajima N."/>
            <person name="Moriyama T."/>
            <person name="Ikeuchi M."/>
            <person name="Watanabe M."/>
            <person name="Wada H."/>
            <person name="Kobayashi K."/>
            <person name="Saito M."/>
            <person name="Masuda T."/>
            <person name="Sasaki-Sekimoto Y."/>
            <person name="Mashiguchi K."/>
            <person name="Awai K."/>
            <person name="Shimojima M."/>
            <person name="Masuda S."/>
            <person name="Iwai M."/>
            <person name="Nobusawa T."/>
            <person name="Narise T."/>
            <person name="Kondo S."/>
            <person name="Saito H."/>
            <person name="Sato R."/>
            <person name="Murakawa M."/>
            <person name="Ihara Y."/>
            <person name="Oshima-Yamada Y."/>
            <person name="Ohtaka K."/>
            <person name="Satoh M."/>
            <person name="Sonobe K."/>
            <person name="Ishii M."/>
            <person name="Ohtani R."/>
            <person name="Kanamori-Sato M."/>
            <person name="Honoki R."/>
            <person name="Miyazaki D."/>
            <person name="Mochizuki H."/>
            <person name="Umetsu J."/>
            <person name="Higashi K."/>
            <person name="Shibata D."/>
            <person name="Kamiya Y."/>
            <person name="Sato N."/>
            <person name="Nakamura Y."/>
            <person name="Tabata S."/>
            <person name="Ida S."/>
            <person name="Kurokawa K."/>
            <person name="Ohta H."/>
        </authorList>
    </citation>
    <scope>NUCLEOTIDE SEQUENCE [LARGE SCALE GENOMIC DNA]</scope>
    <source>
        <strain evidence="2 3">NIES-2285</strain>
    </source>
</reference>
<dbReference type="Proteomes" id="UP000054558">
    <property type="component" value="Unassembled WGS sequence"/>
</dbReference>